<keyword evidence="4" id="KW-0732">Signal</keyword>
<reference evidence="5 6" key="1">
    <citation type="submission" date="2019-05" db="EMBL/GenBank/DDBJ databases">
        <title>Mikania micrantha, genome provides insights into the molecular mechanism of rapid growth.</title>
        <authorList>
            <person name="Liu B."/>
        </authorList>
    </citation>
    <scope>NUCLEOTIDE SEQUENCE [LARGE SCALE GENOMIC DNA]</scope>
    <source>
        <strain evidence="5">NLD-2019</strain>
        <tissue evidence="5">Leaf</tissue>
    </source>
</reference>
<dbReference type="GO" id="GO:0048046">
    <property type="term" value="C:apoplast"/>
    <property type="evidence" value="ECO:0007669"/>
    <property type="project" value="UniProtKB-SubCell"/>
</dbReference>
<dbReference type="InterPro" id="IPR004265">
    <property type="entry name" value="Dirigent"/>
</dbReference>
<name>A0A5N6P4N6_9ASTR</name>
<dbReference type="AlphaFoldDB" id="A0A5N6P4N6"/>
<comment type="subunit">
    <text evidence="2 4">Homodimer.</text>
</comment>
<dbReference type="InterPro" id="IPR044859">
    <property type="entry name" value="Allene_oxi_cyc_Dirigent"/>
</dbReference>
<feature type="signal peptide" evidence="4">
    <location>
        <begin position="1"/>
        <end position="23"/>
    </location>
</feature>
<feature type="chain" id="PRO_5024468961" description="Dirigent protein" evidence="4">
    <location>
        <begin position="24"/>
        <end position="262"/>
    </location>
</feature>
<sequence>MANNLISTTFLFILSSIIFLAKSQPFSTSLPRSTLRPERQNLTRLHFFFHDVVGGPNATAIRVAAAPITNTSTTGFGAVVIMDNLLTEGSNPNSKRVGRAQGMYASADMSNLSFMMVNNYVFDDERFNGSTLSVLGRNPVTLPVRELPVVGGTGVFRFASGYAEARTFFRNEANGDAIVEYNVYGANPARLCLQAGPTATLVSSSTDATPTLTVKLASLTSKNLQILEIRPPEAWWGCDDKRETSAGAVVDGVKKSDSLIVD</sequence>
<dbReference type="Proteomes" id="UP000326396">
    <property type="component" value="Linkage Group LG15"/>
</dbReference>
<comment type="subcellular location">
    <subcellularLocation>
        <location evidence="4">Secreted</location>
        <location evidence="4">Extracellular space</location>
        <location evidence="4">Apoplast</location>
    </subcellularLocation>
</comment>
<evidence type="ECO:0000256" key="3">
    <source>
        <dbReference type="ARBA" id="ARBA00022525"/>
    </source>
</evidence>
<comment type="function">
    <text evidence="4">Dirigent proteins impart stereoselectivity on the phenoxy radical-coupling reaction, yielding optically active lignans from two molecules of coniferyl alcohol in the biosynthesis of lignans, flavonolignans, and alkaloids and thus plays a central role in plant secondary metabolism.</text>
</comment>
<proteinExistence type="inferred from homology"/>
<evidence type="ECO:0000313" key="5">
    <source>
        <dbReference type="EMBL" id="KAD5803306.1"/>
    </source>
</evidence>
<evidence type="ECO:0000256" key="1">
    <source>
        <dbReference type="ARBA" id="ARBA00010746"/>
    </source>
</evidence>
<protein>
    <recommendedName>
        <fullName evidence="4">Dirigent protein</fullName>
    </recommendedName>
</protein>
<evidence type="ECO:0000256" key="4">
    <source>
        <dbReference type="RuleBase" id="RU363099"/>
    </source>
</evidence>
<evidence type="ECO:0000256" key="2">
    <source>
        <dbReference type="ARBA" id="ARBA00011738"/>
    </source>
</evidence>
<keyword evidence="6" id="KW-1185">Reference proteome</keyword>
<comment type="similarity">
    <text evidence="1 4">Belongs to the plant dirigent protein family.</text>
</comment>
<dbReference type="Pfam" id="PF03018">
    <property type="entry name" value="Dirigent"/>
    <property type="match status" value="1"/>
</dbReference>
<gene>
    <name evidence="5" type="ORF">E3N88_14666</name>
</gene>
<dbReference type="OrthoDB" id="1864232at2759"/>
<dbReference type="PANTHER" id="PTHR21495">
    <property type="entry name" value="NUCLEOPORIN-RELATED"/>
    <property type="match status" value="1"/>
</dbReference>
<organism evidence="5 6">
    <name type="scientific">Mikania micrantha</name>
    <name type="common">bitter vine</name>
    <dbReference type="NCBI Taxonomy" id="192012"/>
    <lineage>
        <taxon>Eukaryota</taxon>
        <taxon>Viridiplantae</taxon>
        <taxon>Streptophyta</taxon>
        <taxon>Embryophyta</taxon>
        <taxon>Tracheophyta</taxon>
        <taxon>Spermatophyta</taxon>
        <taxon>Magnoliopsida</taxon>
        <taxon>eudicotyledons</taxon>
        <taxon>Gunneridae</taxon>
        <taxon>Pentapetalae</taxon>
        <taxon>asterids</taxon>
        <taxon>campanulids</taxon>
        <taxon>Asterales</taxon>
        <taxon>Asteraceae</taxon>
        <taxon>Asteroideae</taxon>
        <taxon>Heliantheae alliance</taxon>
        <taxon>Eupatorieae</taxon>
        <taxon>Mikania</taxon>
    </lineage>
</organism>
<keyword evidence="4" id="KW-0052">Apoplast</keyword>
<dbReference type="GO" id="GO:0009699">
    <property type="term" value="P:phenylpropanoid biosynthetic process"/>
    <property type="evidence" value="ECO:0007669"/>
    <property type="project" value="UniProtKB-ARBA"/>
</dbReference>
<accession>A0A5N6P4N6</accession>
<dbReference type="Gene3D" id="2.40.480.10">
    <property type="entry name" value="Allene oxide cyclase-like"/>
    <property type="match status" value="1"/>
</dbReference>
<dbReference type="EMBL" id="SZYD01000007">
    <property type="protein sequence ID" value="KAD5803306.1"/>
    <property type="molecule type" value="Genomic_DNA"/>
</dbReference>
<keyword evidence="3 4" id="KW-0964">Secreted</keyword>
<comment type="caution">
    <text evidence="5">The sequence shown here is derived from an EMBL/GenBank/DDBJ whole genome shotgun (WGS) entry which is preliminary data.</text>
</comment>
<evidence type="ECO:0000313" key="6">
    <source>
        <dbReference type="Proteomes" id="UP000326396"/>
    </source>
</evidence>